<dbReference type="InterPro" id="IPR029044">
    <property type="entry name" value="Nucleotide-diphossugar_trans"/>
</dbReference>
<gene>
    <name evidence="1" type="ORF">EZS27_025164</name>
</gene>
<dbReference type="SUPFAM" id="SSF53448">
    <property type="entry name" value="Nucleotide-diphospho-sugar transferases"/>
    <property type="match status" value="1"/>
</dbReference>
<sequence>MKFAVIAAGQGSRLVAEGVEVSKLLLRIKGERMIERLFRNSIVEYKDRYKDGR</sequence>
<comment type="caution">
    <text evidence="1">The sequence shown here is derived from an EMBL/GenBank/DDBJ whole genome shotgun (WGS) entry which is preliminary data.</text>
</comment>
<evidence type="ECO:0008006" key="2">
    <source>
        <dbReference type="Google" id="ProtNLM"/>
    </source>
</evidence>
<dbReference type="EMBL" id="SNRY01002321">
    <property type="protein sequence ID" value="KAA6325648.1"/>
    <property type="molecule type" value="Genomic_DNA"/>
</dbReference>
<accession>A0A5J4QWS4</accession>
<protein>
    <recommendedName>
        <fullName evidence="2">2-C-methyl-D-erythritol 4-phosphate cytidylyltransferase</fullName>
    </recommendedName>
</protein>
<proteinExistence type="predicted"/>
<organism evidence="1">
    <name type="scientific">termite gut metagenome</name>
    <dbReference type="NCBI Taxonomy" id="433724"/>
    <lineage>
        <taxon>unclassified sequences</taxon>
        <taxon>metagenomes</taxon>
        <taxon>organismal metagenomes</taxon>
    </lineage>
</organism>
<dbReference type="Gene3D" id="3.90.550.10">
    <property type="entry name" value="Spore Coat Polysaccharide Biosynthesis Protein SpsA, Chain A"/>
    <property type="match status" value="1"/>
</dbReference>
<dbReference type="AlphaFoldDB" id="A0A5J4QWS4"/>
<evidence type="ECO:0000313" key="1">
    <source>
        <dbReference type="EMBL" id="KAA6325648.1"/>
    </source>
</evidence>
<reference evidence="1" key="1">
    <citation type="submission" date="2019-03" db="EMBL/GenBank/DDBJ databases">
        <title>Single cell metagenomics reveals metabolic interactions within the superorganism composed of flagellate Streblomastix strix and complex community of Bacteroidetes bacteria on its surface.</title>
        <authorList>
            <person name="Treitli S.C."/>
            <person name="Kolisko M."/>
            <person name="Husnik F."/>
            <person name="Keeling P."/>
            <person name="Hampl V."/>
        </authorList>
    </citation>
    <scope>NUCLEOTIDE SEQUENCE</scope>
    <source>
        <strain evidence="1">STM</strain>
    </source>
</reference>
<name>A0A5J4QWS4_9ZZZZ</name>